<name>A0A7T8IVZ6_9CAUD</name>
<evidence type="ECO:0000313" key="2">
    <source>
        <dbReference type="Proteomes" id="UP000596123"/>
    </source>
</evidence>
<dbReference type="EMBL" id="MW366843">
    <property type="protein sequence ID" value="QQO90408.1"/>
    <property type="molecule type" value="Genomic_DNA"/>
</dbReference>
<evidence type="ECO:0000313" key="1">
    <source>
        <dbReference type="EMBL" id="QQO90408.1"/>
    </source>
</evidence>
<sequence>MSILYIRCTENQLLRRRVELSSMYHKNMHRVSNIVLLVIDNADSGELKYAAEVNAASIHVAVRSNSTSQLTIDVKRYTKRPLTEHHRAYARSTHKHILTQSAHRAELSWSK</sequence>
<dbReference type="Proteomes" id="UP000596123">
    <property type="component" value="Segment"/>
</dbReference>
<proteinExistence type="predicted"/>
<protein>
    <submittedName>
        <fullName evidence="1">Uncharacterized protein</fullName>
    </submittedName>
</protein>
<keyword evidence="2" id="KW-1185">Reference proteome</keyword>
<accession>A0A7T8IVZ6</accession>
<gene>
    <name evidence="1" type="ORF">pEaSNUABM5_00266</name>
</gene>
<reference evidence="1 2" key="1">
    <citation type="submission" date="2020-12" db="EMBL/GenBank/DDBJ databases">
        <title>Complete genome sequence of Erwinia phage pEa_SNUABM_5.</title>
        <authorList>
            <person name="Kim S.G."/>
            <person name="Lee S.B."/>
            <person name="Kwon J."/>
            <person name="Park S.C."/>
        </authorList>
    </citation>
    <scope>NUCLEOTIDE SEQUENCE [LARGE SCALE GENOMIC DNA]</scope>
</reference>
<organism evidence="1 2">
    <name type="scientific">Erwinia phage pEa_SNUABM_5</name>
    <dbReference type="NCBI Taxonomy" id="2797313"/>
    <lineage>
        <taxon>Viruses</taxon>
        <taxon>Duplodnaviria</taxon>
        <taxon>Heunggongvirae</taxon>
        <taxon>Uroviricota</taxon>
        <taxon>Caudoviricetes</taxon>
        <taxon>Rivsvirus</taxon>
        <taxon>Rivsvirus SNUABM5</taxon>
    </lineage>
</organism>